<feature type="region of interest" description="Disordered" evidence="1">
    <location>
        <begin position="1"/>
        <end position="38"/>
    </location>
</feature>
<protein>
    <recommendedName>
        <fullName evidence="4">Encoded protein</fullName>
    </recommendedName>
</protein>
<evidence type="ECO:0008006" key="4">
    <source>
        <dbReference type="Google" id="ProtNLM"/>
    </source>
</evidence>
<gene>
    <name evidence="2" type="ORF">DUNSADRAFT_11860</name>
</gene>
<name>A0ABQ7FRM4_DUNSA</name>
<evidence type="ECO:0000313" key="3">
    <source>
        <dbReference type="Proteomes" id="UP000815325"/>
    </source>
</evidence>
<evidence type="ECO:0000313" key="2">
    <source>
        <dbReference type="EMBL" id="KAF5825304.1"/>
    </source>
</evidence>
<dbReference type="EMBL" id="MU073900">
    <property type="protein sequence ID" value="KAF5825304.1"/>
    <property type="molecule type" value="Genomic_DNA"/>
</dbReference>
<dbReference type="Proteomes" id="UP000815325">
    <property type="component" value="Unassembled WGS sequence"/>
</dbReference>
<evidence type="ECO:0000256" key="1">
    <source>
        <dbReference type="SAM" id="MobiDB-lite"/>
    </source>
</evidence>
<accession>A0ABQ7FRM4</accession>
<sequence length="152" mass="15798">MESEEVVMQGEEGILPPPPSPNAEVPSPPSEQQAPPPHISVAQQLAAAQSAGYVLRELEQDPSRQALHHLATAMNPSSASDVLTPRLARVIKSIAKPLRVPEVMPAPLLLSVVSAVMGCAVRVSLHPDSTADLVPSVWTAVVSPPGSGGVCN</sequence>
<organism evidence="2 3">
    <name type="scientific">Dunaliella salina</name>
    <name type="common">Green alga</name>
    <name type="synonym">Protococcus salinus</name>
    <dbReference type="NCBI Taxonomy" id="3046"/>
    <lineage>
        <taxon>Eukaryota</taxon>
        <taxon>Viridiplantae</taxon>
        <taxon>Chlorophyta</taxon>
        <taxon>core chlorophytes</taxon>
        <taxon>Chlorophyceae</taxon>
        <taxon>CS clade</taxon>
        <taxon>Chlamydomonadales</taxon>
        <taxon>Dunaliellaceae</taxon>
        <taxon>Dunaliella</taxon>
    </lineage>
</organism>
<proteinExistence type="predicted"/>
<reference evidence="2" key="1">
    <citation type="submission" date="2017-08" db="EMBL/GenBank/DDBJ databases">
        <authorList>
            <person name="Polle J.E."/>
            <person name="Barry K."/>
            <person name="Cushman J."/>
            <person name="Schmutz J."/>
            <person name="Tran D."/>
            <person name="Hathwaick L.T."/>
            <person name="Yim W.C."/>
            <person name="Jenkins J."/>
            <person name="Mckie-Krisberg Z.M."/>
            <person name="Prochnik S."/>
            <person name="Lindquist E."/>
            <person name="Dockter R.B."/>
            <person name="Adam C."/>
            <person name="Molina H."/>
            <person name="Bunkerborg J."/>
            <person name="Jin E."/>
            <person name="Buchheim M."/>
            <person name="Magnuson J."/>
        </authorList>
    </citation>
    <scope>NUCLEOTIDE SEQUENCE</scope>
    <source>
        <strain evidence="2">CCAP 19/18</strain>
    </source>
</reference>
<feature type="compositionally biased region" description="Pro residues" evidence="1">
    <location>
        <begin position="15"/>
        <end position="38"/>
    </location>
</feature>
<keyword evidence="3" id="KW-1185">Reference proteome</keyword>
<comment type="caution">
    <text evidence="2">The sequence shown here is derived from an EMBL/GenBank/DDBJ whole genome shotgun (WGS) entry which is preliminary data.</text>
</comment>